<organism evidence="1 2">
    <name type="scientific">Sphingomonas baiyangensis</name>
    <dbReference type="NCBI Taxonomy" id="2572576"/>
    <lineage>
        <taxon>Bacteria</taxon>
        <taxon>Pseudomonadati</taxon>
        <taxon>Pseudomonadota</taxon>
        <taxon>Alphaproteobacteria</taxon>
        <taxon>Sphingomonadales</taxon>
        <taxon>Sphingomonadaceae</taxon>
        <taxon>Sphingomonas</taxon>
    </lineage>
</organism>
<accession>A0A4U1L3W7</accession>
<sequence length="320" mass="35015">MNALLDNAVASIRIGVQDYRSPDDHRHLSAVRNYYAGILLLAKAVLVRRFPNEDPDLLLAAKLRPQAGPNGTVEIVPEGQTTIDFQTIGRRFRDLGIAFDPALLAGLNKIRNDIEHRFSPLGRAAIVEAIAKGFPAAGQLFRLLDEDPAILLGEEWNDMLQSRELFAAELAACQRTLEAIDWRSGTISDAKLVCSECESNLVQQADPENTVQDDAELSCRACGAGLDVGDVIERSIDDALGAEAYLRAKDAGEDGPYYPCPDCGKDTFIDFEALCANCGFTYASEGRCAICHTTIPVADMLDDPDRTLCAYHQHLMEKDD</sequence>
<reference evidence="1 2" key="1">
    <citation type="submission" date="2019-04" db="EMBL/GenBank/DDBJ databases">
        <authorList>
            <person name="Yang Y."/>
            <person name="Wei D."/>
        </authorList>
    </citation>
    <scope>NUCLEOTIDE SEQUENCE [LARGE SCALE GENOMIC DNA]</scope>
    <source>
        <strain evidence="1 2">L-1-4w-11</strain>
    </source>
</reference>
<proteinExistence type="predicted"/>
<comment type="caution">
    <text evidence="1">The sequence shown here is derived from an EMBL/GenBank/DDBJ whole genome shotgun (WGS) entry which is preliminary data.</text>
</comment>
<dbReference type="Proteomes" id="UP000309138">
    <property type="component" value="Unassembled WGS sequence"/>
</dbReference>
<evidence type="ECO:0000313" key="1">
    <source>
        <dbReference type="EMBL" id="TKD51432.1"/>
    </source>
</evidence>
<dbReference type="AlphaFoldDB" id="A0A4U1L3W7"/>
<evidence type="ECO:0000313" key="2">
    <source>
        <dbReference type="Proteomes" id="UP000309138"/>
    </source>
</evidence>
<dbReference type="OrthoDB" id="5941857at2"/>
<name>A0A4U1L3W7_9SPHN</name>
<protein>
    <submittedName>
        <fullName evidence="1">Uncharacterized protein</fullName>
    </submittedName>
</protein>
<gene>
    <name evidence="1" type="ORF">FBR43_12230</name>
</gene>
<dbReference type="RefSeq" id="WP_136943375.1">
    <property type="nucleotide sequence ID" value="NZ_SWKR01000002.1"/>
</dbReference>
<keyword evidence="2" id="KW-1185">Reference proteome</keyword>
<dbReference type="EMBL" id="SWKR01000002">
    <property type="protein sequence ID" value="TKD51432.1"/>
    <property type="molecule type" value="Genomic_DNA"/>
</dbReference>